<feature type="compositionally biased region" description="Low complexity" evidence="2">
    <location>
        <begin position="106"/>
        <end position="123"/>
    </location>
</feature>
<feature type="region of interest" description="Disordered" evidence="2">
    <location>
        <begin position="26"/>
        <end position="148"/>
    </location>
</feature>
<reference evidence="4" key="2">
    <citation type="submission" date="2021-08" db="EMBL/GenBank/DDBJ databases">
        <authorList>
            <person name="Eriksson T."/>
        </authorList>
    </citation>
    <scope>NUCLEOTIDE SEQUENCE</scope>
    <source>
        <strain evidence="4">Stoneville</strain>
        <tissue evidence="4">Whole head</tissue>
    </source>
</reference>
<name>A0A8J6L722_TENMO</name>
<evidence type="ECO:0000313" key="4">
    <source>
        <dbReference type="EMBL" id="KAH0810065.1"/>
    </source>
</evidence>
<dbReference type="Pfam" id="PF00994">
    <property type="entry name" value="MoCF_biosynth"/>
    <property type="match status" value="1"/>
</dbReference>
<reference evidence="4" key="1">
    <citation type="journal article" date="2020" name="J Insects Food Feed">
        <title>The yellow mealworm (Tenebrio molitor) genome: a resource for the emerging insects as food and feed industry.</title>
        <authorList>
            <person name="Eriksson T."/>
            <person name="Andere A."/>
            <person name="Kelstrup H."/>
            <person name="Emery V."/>
            <person name="Picard C."/>
        </authorList>
    </citation>
    <scope>NUCLEOTIDE SEQUENCE</scope>
    <source>
        <strain evidence="4">Stoneville</strain>
        <tissue evidence="4">Whole head</tissue>
    </source>
</reference>
<accession>A0A8J6L722</accession>
<comment type="similarity">
    <text evidence="1">In the N-terminal section; belongs to the MoaB/Mog family.</text>
</comment>
<feature type="region of interest" description="Disordered" evidence="2">
    <location>
        <begin position="350"/>
        <end position="382"/>
    </location>
</feature>
<feature type="compositionally biased region" description="Polar residues" evidence="2">
    <location>
        <begin position="26"/>
        <end position="42"/>
    </location>
</feature>
<proteinExistence type="inferred from homology"/>
<dbReference type="Gene3D" id="3.40.980.10">
    <property type="entry name" value="MoaB/Mog-like domain"/>
    <property type="match status" value="1"/>
</dbReference>
<organism evidence="4 5">
    <name type="scientific">Tenebrio molitor</name>
    <name type="common">Yellow mealworm beetle</name>
    <dbReference type="NCBI Taxonomy" id="7067"/>
    <lineage>
        <taxon>Eukaryota</taxon>
        <taxon>Metazoa</taxon>
        <taxon>Ecdysozoa</taxon>
        <taxon>Arthropoda</taxon>
        <taxon>Hexapoda</taxon>
        <taxon>Insecta</taxon>
        <taxon>Pterygota</taxon>
        <taxon>Neoptera</taxon>
        <taxon>Endopterygota</taxon>
        <taxon>Coleoptera</taxon>
        <taxon>Polyphaga</taxon>
        <taxon>Cucujiformia</taxon>
        <taxon>Tenebrionidae</taxon>
        <taxon>Tenebrio</taxon>
    </lineage>
</organism>
<protein>
    <recommendedName>
        <fullName evidence="3">VWFC domain-containing protein</fullName>
    </recommendedName>
</protein>
<dbReference type="InterPro" id="IPR001453">
    <property type="entry name" value="MoaB/Mog_dom"/>
</dbReference>
<sequence length="731" mass="80600">MEAKPTELPAQKPEEGVTEYVSAISTEKSIEVPTTQPPTEGVTQARPAIPGEGQELPVEETSQTALEGKPEEAFTSPTVTTTQTSKPFTSGPSEEESTKKGMAGELSTSAPSSVLTSSTTLPPQHTVPEEPDYQTPEEDYGEEDQSAFGPGTCRYGGKVYVSAQQIPRDDPCDFCFCFRSDIICLQQSCPPPIPRCHEEPIRGFCCPRYECPVSMATSVNVTTTTTTTTTTLPPHFLSHAYKGKAIRSGCQIRNKAYNVGEEIKSASGPCLHCTCGGDGQMKCDPKACSPEPMLRQMIAAAERSVFAGGIQGYKIRGHMLLVLRGLMTPYPVLIQLVDENEVLSILRCRKTSRSRPGTHPKPTQKPPGADPEPTRKPPGGDPEYTRNNFFAVFRRCFVFHIRKERTPPVLHLEAQILETVEENSAQHKSGTMQQVLIYIEGHRCVLEITAEDCVKLIRGNPKIRMALATRSKFTRVPYYLRNMSSVQAKTAGILGDELLKGEVVDTNGPHITKELHNLGVKVKKISIIGDEVDEISDEIKTFSKSYSYVITTGGIGPTHDDVTFEAVAKAFSVPLALNPQLRRLCEKFYKTTDVNHPGMKLAMVPETAKLIFSDESNYPNVSVNNVYLFPGIPELFLRSFKALSAKLFKSGDTTFYTKVIYVNLTEDKIAEELGRLASEFPDVQVGSYPKLFHELYKVKITMESTNEKSATDACDRLLGKFPKSAIVHLDH</sequence>
<dbReference type="PANTHER" id="PTHR13939:SF0">
    <property type="entry name" value="NMN AMIDOHYDROLASE-LIKE PROTEIN YFAY"/>
    <property type="match status" value="1"/>
</dbReference>
<dbReference type="InterPro" id="IPR036425">
    <property type="entry name" value="MoaB/Mog-like_dom_sf"/>
</dbReference>
<dbReference type="CDD" id="cd00885">
    <property type="entry name" value="cinA"/>
    <property type="match status" value="1"/>
</dbReference>
<comment type="caution">
    <text evidence="4">The sequence shown here is derived from an EMBL/GenBank/DDBJ whole genome shotgun (WGS) entry which is preliminary data.</text>
</comment>
<feature type="compositionally biased region" description="Low complexity" evidence="2">
    <location>
        <begin position="74"/>
        <end position="90"/>
    </location>
</feature>
<dbReference type="SUPFAM" id="SSF53218">
    <property type="entry name" value="Molybdenum cofactor biosynthesis proteins"/>
    <property type="match status" value="1"/>
</dbReference>
<dbReference type="Proteomes" id="UP000719412">
    <property type="component" value="Unassembled WGS sequence"/>
</dbReference>
<dbReference type="PANTHER" id="PTHR13939">
    <property type="entry name" value="NICOTINAMIDE-NUCLEOTIDE AMIDOHYDROLASE PNCC"/>
    <property type="match status" value="1"/>
</dbReference>
<feature type="compositionally biased region" description="Acidic residues" evidence="2">
    <location>
        <begin position="129"/>
        <end position="145"/>
    </location>
</feature>
<dbReference type="InterPro" id="IPR050101">
    <property type="entry name" value="CinA"/>
</dbReference>
<dbReference type="PROSITE" id="PS50184">
    <property type="entry name" value="VWFC_2"/>
    <property type="match status" value="1"/>
</dbReference>
<dbReference type="SUPFAM" id="SSF57603">
    <property type="entry name" value="FnI-like domain"/>
    <property type="match status" value="2"/>
</dbReference>
<evidence type="ECO:0000313" key="5">
    <source>
        <dbReference type="Proteomes" id="UP000719412"/>
    </source>
</evidence>
<dbReference type="SMART" id="SM00852">
    <property type="entry name" value="MoCF_biosynth"/>
    <property type="match status" value="1"/>
</dbReference>
<feature type="domain" description="VWFC" evidence="3">
    <location>
        <begin position="151"/>
        <end position="212"/>
    </location>
</feature>
<dbReference type="AlphaFoldDB" id="A0A8J6L722"/>
<evidence type="ECO:0000259" key="3">
    <source>
        <dbReference type="PROSITE" id="PS50184"/>
    </source>
</evidence>
<dbReference type="EMBL" id="JABDTM020027734">
    <property type="protein sequence ID" value="KAH0810065.1"/>
    <property type="molecule type" value="Genomic_DNA"/>
</dbReference>
<dbReference type="Pfam" id="PF24102">
    <property type="entry name" value="FLAD1_M"/>
    <property type="match status" value="1"/>
</dbReference>
<dbReference type="InterPro" id="IPR056596">
    <property type="entry name" value="FLAD1_M"/>
</dbReference>
<dbReference type="InterPro" id="IPR001007">
    <property type="entry name" value="VWF_dom"/>
</dbReference>
<evidence type="ECO:0000256" key="2">
    <source>
        <dbReference type="SAM" id="MobiDB-lite"/>
    </source>
</evidence>
<gene>
    <name evidence="4" type="ORF">GEV33_012724</name>
</gene>
<keyword evidence="5" id="KW-1185">Reference proteome</keyword>
<evidence type="ECO:0000256" key="1">
    <source>
        <dbReference type="ARBA" id="ARBA00007589"/>
    </source>
</evidence>